<comment type="caution">
    <text evidence="2">The sequence shown here is derived from an EMBL/GenBank/DDBJ whole genome shotgun (WGS) entry which is preliminary data.</text>
</comment>
<feature type="transmembrane region" description="Helical" evidence="1">
    <location>
        <begin position="12"/>
        <end position="39"/>
    </location>
</feature>
<name>A0A554A0L2_9BACI</name>
<evidence type="ECO:0000256" key="1">
    <source>
        <dbReference type="SAM" id="Phobius"/>
    </source>
</evidence>
<feature type="transmembrane region" description="Helical" evidence="1">
    <location>
        <begin position="59"/>
        <end position="80"/>
    </location>
</feature>
<keyword evidence="1" id="KW-0472">Membrane</keyword>
<dbReference type="Proteomes" id="UP000318521">
    <property type="component" value="Unassembled WGS sequence"/>
</dbReference>
<evidence type="ECO:0000313" key="3">
    <source>
        <dbReference type="Proteomes" id="UP000318521"/>
    </source>
</evidence>
<keyword evidence="1" id="KW-0812">Transmembrane</keyword>
<dbReference type="RefSeq" id="WP_143847732.1">
    <property type="nucleotide sequence ID" value="NZ_VLXZ01000003.1"/>
</dbReference>
<evidence type="ECO:0000313" key="2">
    <source>
        <dbReference type="EMBL" id="TSB47232.1"/>
    </source>
</evidence>
<gene>
    <name evidence="2" type="ORF">FN960_05690</name>
</gene>
<proteinExistence type="predicted"/>
<dbReference type="EMBL" id="VLXZ01000003">
    <property type="protein sequence ID" value="TSB47232.1"/>
    <property type="molecule type" value="Genomic_DNA"/>
</dbReference>
<protein>
    <submittedName>
        <fullName evidence="2">DUF4190 domain-containing protein</fullName>
    </submittedName>
</protein>
<reference evidence="2 3" key="1">
    <citation type="submission" date="2019-07" db="EMBL/GenBank/DDBJ databases">
        <authorList>
            <person name="Park Y.J."/>
            <person name="Jeong S.E."/>
            <person name="Jung H.S."/>
        </authorList>
    </citation>
    <scope>NUCLEOTIDE SEQUENCE [LARGE SCALE GENOMIC DNA]</scope>
    <source>
        <strain evidence="3">P16(2019)</strain>
    </source>
</reference>
<keyword evidence="1" id="KW-1133">Transmembrane helix</keyword>
<sequence length="84" mass="8975">MMTTQSTSNQQGMAIGALILAILSLFIPYVGLILAIVALVMAAKVTTPEQRGLIIATKVISWISVIWAILFIILLALGVMSTFV</sequence>
<organism evidence="2 3">
    <name type="scientific">Alkalicoccobacillus porphyridii</name>
    <dbReference type="NCBI Taxonomy" id="2597270"/>
    <lineage>
        <taxon>Bacteria</taxon>
        <taxon>Bacillati</taxon>
        <taxon>Bacillota</taxon>
        <taxon>Bacilli</taxon>
        <taxon>Bacillales</taxon>
        <taxon>Bacillaceae</taxon>
        <taxon>Alkalicoccobacillus</taxon>
    </lineage>
</organism>
<dbReference type="AlphaFoldDB" id="A0A554A0L2"/>
<keyword evidence="3" id="KW-1185">Reference proteome</keyword>
<accession>A0A554A0L2</accession>